<dbReference type="Gene3D" id="3.20.20.80">
    <property type="entry name" value="Glycosidases"/>
    <property type="match status" value="1"/>
</dbReference>
<keyword evidence="3" id="KW-1185">Reference proteome</keyword>
<comment type="caution">
    <text evidence="2">The sequence shown here is derived from an EMBL/GenBank/DDBJ whole genome shotgun (WGS) entry which is preliminary data.</text>
</comment>
<dbReference type="InterPro" id="IPR017853">
    <property type="entry name" value="GH"/>
</dbReference>
<dbReference type="AlphaFoldDB" id="A0A1R1S6R5"/>
<proteinExistence type="predicted"/>
<dbReference type="Proteomes" id="UP000186168">
    <property type="component" value="Unassembled WGS sequence"/>
</dbReference>
<evidence type="ECO:0000313" key="3">
    <source>
        <dbReference type="Proteomes" id="UP000186168"/>
    </source>
</evidence>
<dbReference type="SUPFAM" id="SSF51445">
    <property type="entry name" value="(Trans)glycosidases"/>
    <property type="match status" value="1"/>
</dbReference>
<accession>A0A1R1S6R5</accession>
<protein>
    <recommendedName>
        <fullName evidence="4">Abortive infection protein</fullName>
    </recommendedName>
</protein>
<feature type="region of interest" description="Disordered" evidence="1">
    <location>
        <begin position="325"/>
        <end position="344"/>
    </location>
</feature>
<reference evidence="2 3" key="1">
    <citation type="submission" date="2013-05" db="EMBL/GenBank/DDBJ databases">
        <title>Genome sequence of Streptomyces sparsogenes DSM 40356.</title>
        <authorList>
            <person name="Coyne S."/>
            <person name="Seebeck F.P."/>
        </authorList>
    </citation>
    <scope>NUCLEOTIDE SEQUENCE [LARGE SCALE GENOMIC DNA]</scope>
    <source>
        <strain evidence="2 3">DSM 40356</strain>
    </source>
</reference>
<evidence type="ECO:0008006" key="4">
    <source>
        <dbReference type="Google" id="ProtNLM"/>
    </source>
</evidence>
<evidence type="ECO:0000313" key="2">
    <source>
        <dbReference type="EMBL" id="OMI33799.1"/>
    </source>
</evidence>
<dbReference type="EMBL" id="ASQP01000510">
    <property type="protein sequence ID" value="OMI33799.1"/>
    <property type="molecule type" value="Genomic_DNA"/>
</dbReference>
<organism evidence="2 3">
    <name type="scientific">Streptomyces sparsogenes DSM 40356</name>
    <dbReference type="NCBI Taxonomy" id="1331668"/>
    <lineage>
        <taxon>Bacteria</taxon>
        <taxon>Bacillati</taxon>
        <taxon>Actinomycetota</taxon>
        <taxon>Actinomycetes</taxon>
        <taxon>Kitasatosporales</taxon>
        <taxon>Streptomycetaceae</taxon>
        <taxon>Streptomyces</taxon>
    </lineage>
</organism>
<name>A0A1R1S6R5_9ACTN</name>
<evidence type="ECO:0000256" key="1">
    <source>
        <dbReference type="SAM" id="MobiDB-lite"/>
    </source>
</evidence>
<gene>
    <name evidence="2" type="ORF">SPAR_39655</name>
</gene>
<dbReference type="STRING" id="67365.GCA_001704635_05049"/>
<sequence>MSYEVIDGETPATSWSMARMRGDIRAIQQDLHAGSVSVFGTGVERLAATASEAAERGLHIWLQPRLADVPHRDILDHLAETGRHAERLRRQGARVLLSVGAEFVLFVPGIVPGDNALERVQNMLSGNFDPEKMVRRLREFTARAAKVGRSVFKGRMTYGAAQDEEVDWDLFDLVSVNYYAYFPRKADYVRELTPFLRWGKPVVISEFGCCTFKGAPEQGGMGWSVVDYDKEPPEIIGDLVRSERTQAAYLTDLLDVFESMSLYAALVYQFVTPDAPHRADPRYDLDLASYGLVKPLWKTFEDPTPDWHWEPKEAFHALAGHYARAGSPRLSPRSASEASVPHRP</sequence>